<comment type="caution">
    <text evidence="1">The sequence shown here is derived from an EMBL/GenBank/DDBJ whole genome shotgun (WGS) entry which is preliminary data.</text>
</comment>
<organism evidence="1 2">
    <name type="scientific">Aldrovandia affinis</name>
    <dbReference type="NCBI Taxonomy" id="143900"/>
    <lineage>
        <taxon>Eukaryota</taxon>
        <taxon>Metazoa</taxon>
        <taxon>Chordata</taxon>
        <taxon>Craniata</taxon>
        <taxon>Vertebrata</taxon>
        <taxon>Euteleostomi</taxon>
        <taxon>Actinopterygii</taxon>
        <taxon>Neopterygii</taxon>
        <taxon>Teleostei</taxon>
        <taxon>Notacanthiformes</taxon>
        <taxon>Halosauridae</taxon>
        <taxon>Aldrovandia</taxon>
    </lineage>
</organism>
<dbReference type="PANTHER" id="PTHR14387">
    <property type="entry name" value="THADA/DEATH RECEPTOR INTERACTING PROTEIN"/>
    <property type="match status" value="1"/>
</dbReference>
<accession>A0AAD7T807</accession>
<keyword evidence="2" id="KW-1185">Reference proteome</keyword>
<reference evidence="1" key="1">
    <citation type="journal article" date="2023" name="Science">
        <title>Genome structures resolve the early diversification of teleost fishes.</title>
        <authorList>
            <person name="Parey E."/>
            <person name="Louis A."/>
            <person name="Montfort J."/>
            <person name="Bouchez O."/>
            <person name="Roques C."/>
            <person name="Iampietro C."/>
            <person name="Lluch J."/>
            <person name="Castinel A."/>
            <person name="Donnadieu C."/>
            <person name="Desvignes T."/>
            <person name="Floi Bucao C."/>
            <person name="Jouanno E."/>
            <person name="Wen M."/>
            <person name="Mejri S."/>
            <person name="Dirks R."/>
            <person name="Jansen H."/>
            <person name="Henkel C."/>
            <person name="Chen W.J."/>
            <person name="Zahm M."/>
            <person name="Cabau C."/>
            <person name="Klopp C."/>
            <person name="Thompson A.W."/>
            <person name="Robinson-Rechavi M."/>
            <person name="Braasch I."/>
            <person name="Lecointre G."/>
            <person name="Bobe J."/>
            <person name="Postlethwait J.H."/>
            <person name="Berthelot C."/>
            <person name="Roest Crollius H."/>
            <person name="Guiguen Y."/>
        </authorList>
    </citation>
    <scope>NUCLEOTIDE SEQUENCE</scope>
    <source>
        <strain evidence="1">NC1722</strain>
    </source>
</reference>
<evidence type="ECO:0000313" key="2">
    <source>
        <dbReference type="Proteomes" id="UP001221898"/>
    </source>
</evidence>
<feature type="non-terminal residue" evidence="1">
    <location>
        <position position="1"/>
    </location>
</feature>
<name>A0AAD7T807_9TELE</name>
<dbReference type="PANTHER" id="PTHR14387:SF0">
    <property type="entry name" value="DUF2428 DOMAIN-CONTAINING PROTEIN"/>
    <property type="match status" value="1"/>
</dbReference>
<dbReference type="GO" id="GO:0030488">
    <property type="term" value="P:tRNA methylation"/>
    <property type="evidence" value="ECO:0007669"/>
    <property type="project" value="TreeGrafter"/>
</dbReference>
<proteinExistence type="predicted"/>
<evidence type="ECO:0000313" key="1">
    <source>
        <dbReference type="EMBL" id="KAJ8415281.1"/>
    </source>
</evidence>
<dbReference type="InterPro" id="IPR051954">
    <property type="entry name" value="tRNA_methyltransferase_THADA"/>
</dbReference>
<protein>
    <submittedName>
        <fullName evidence="1">Uncharacterized protein</fullName>
    </submittedName>
</protein>
<sequence length="314" mass="34666">MLVNTAPGAQAGAEAAWSLMQVAQPEPWLLCVGGLRAECGPRGLDGVDRLAVSRGLLTCCRKDILTCHLDSKGTCLILDGLFPVISALCEENLDCHYYVLQVFTLWLKCLKDCLGEVWEARGAPLLREDSTLQQRLTQVIWNNAESPLEGVSEFVHSSFRLLLEIYELDCERFGDAEKPLYLALLQRVASLPWEAKARYSPLSALLPYIGTSTVLEQIPELPRDLLKCLSTNHLSPCASDAYRSLIQQQRRELCGAAAPGAPPSEAELAELWARRWRPALLEALTSDAALLQRNASSLLLPWTLRTFPAAVEAL</sequence>
<dbReference type="GO" id="GO:0005829">
    <property type="term" value="C:cytosol"/>
    <property type="evidence" value="ECO:0007669"/>
    <property type="project" value="TreeGrafter"/>
</dbReference>
<dbReference type="Proteomes" id="UP001221898">
    <property type="component" value="Unassembled WGS sequence"/>
</dbReference>
<dbReference type="EMBL" id="JAINUG010000009">
    <property type="protein sequence ID" value="KAJ8415281.1"/>
    <property type="molecule type" value="Genomic_DNA"/>
</dbReference>
<gene>
    <name evidence="1" type="ORF">AAFF_G00422610</name>
</gene>
<dbReference type="AlphaFoldDB" id="A0AAD7T807"/>